<keyword evidence="1" id="KW-1133">Transmembrane helix</keyword>
<dbReference type="Proteomes" id="UP000295509">
    <property type="component" value="Unassembled WGS sequence"/>
</dbReference>
<evidence type="ECO:0000313" key="3">
    <source>
        <dbReference type="Proteomes" id="UP000295509"/>
    </source>
</evidence>
<sequence length="91" mass="10299">MLRVAKYISSVHYSARFLKLACALPSITDVFIFFSIGLFVSGAQYLFQSDADNVRTHSILDGVVLSNDERTVLSNEQTSLYVSYYLMKFQS</sequence>
<accession>A0A4R8LXC5</accession>
<name>A0A4R8LXC5_9BURK</name>
<dbReference type="EMBL" id="SORE01000004">
    <property type="protein sequence ID" value="TDY52731.1"/>
    <property type="molecule type" value="Genomic_DNA"/>
</dbReference>
<keyword evidence="1" id="KW-0812">Transmembrane</keyword>
<keyword evidence="3" id="KW-1185">Reference proteome</keyword>
<evidence type="ECO:0000313" key="2">
    <source>
        <dbReference type="EMBL" id="TDY52731.1"/>
    </source>
</evidence>
<evidence type="ECO:0000256" key="1">
    <source>
        <dbReference type="SAM" id="Phobius"/>
    </source>
</evidence>
<comment type="caution">
    <text evidence="2">The sequence shown here is derived from an EMBL/GenBank/DDBJ whole genome shotgun (WGS) entry which is preliminary data.</text>
</comment>
<organism evidence="2 3">
    <name type="scientific">Paraburkholderia rhizosphaerae</name>
    <dbReference type="NCBI Taxonomy" id="480658"/>
    <lineage>
        <taxon>Bacteria</taxon>
        <taxon>Pseudomonadati</taxon>
        <taxon>Pseudomonadota</taxon>
        <taxon>Betaproteobacteria</taxon>
        <taxon>Burkholderiales</taxon>
        <taxon>Burkholderiaceae</taxon>
        <taxon>Paraburkholderia</taxon>
    </lineage>
</organism>
<protein>
    <submittedName>
        <fullName evidence="2">Uncharacterized protein</fullName>
    </submittedName>
</protein>
<feature type="transmembrane region" description="Helical" evidence="1">
    <location>
        <begin position="20"/>
        <end position="47"/>
    </location>
</feature>
<gene>
    <name evidence="2" type="ORF">BX592_10413</name>
</gene>
<proteinExistence type="predicted"/>
<keyword evidence="1" id="KW-0472">Membrane</keyword>
<reference evidence="2 3" key="1">
    <citation type="submission" date="2019-03" db="EMBL/GenBank/DDBJ databases">
        <title>Genomic Encyclopedia of Type Strains, Phase III (KMG-III): the genomes of soil and plant-associated and newly described type strains.</title>
        <authorList>
            <person name="Whitman W."/>
        </authorList>
    </citation>
    <scope>NUCLEOTIDE SEQUENCE [LARGE SCALE GENOMIC DNA]</scope>
    <source>
        <strain evidence="2 3">LMG 29544</strain>
    </source>
</reference>
<dbReference type="AlphaFoldDB" id="A0A4R8LXC5"/>